<evidence type="ECO:0000256" key="7">
    <source>
        <dbReference type="ARBA" id="ARBA00038240"/>
    </source>
</evidence>
<dbReference type="HAMAP" id="MF_00301">
    <property type="entry name" value="Homoser_kinase_2"/>
    <property type="match status" value="1"/>
</dbReference>
<name>C3XC65_OXAFO</name>
<evidence type="ECO:0000256" key="9">
    <source>
        <dbReference type="NCBIfam" id="TIGR00938"/>
    </source>
</evidence>
<gene>
    <name evidence="8 11" type="primary">thrB</name>
    <name evidence="11" type="ORF">OFBG_01819</name>
</gene>
<sequence length="319" mass="36769">MAVFTSVSLQDLTPWISSFSLGQVHSIKGISSGIENSNFFVRTDKGEYVLTLFEKLTAEELPFYLNLMQHLAQRGIKVAAPVPDRDGRILHFLCGKPASLVTKLEGDWQPEPKPVHCAEVGDMMAKMHLAGRDYPLEQPNLRGIDWWRKTAPLVQDYLPVEASLFLQNEMRFQEEFADSDLYWKLFRGPVHADLFRNNVMFNGDKLSGFFDFYFAGCDTWLFDVAVAINDWCIDLETGELDDTRVRAFLDAYHAVRPFTLDECAAWKAILRGAALRFWLSRLYDYYLPREAEMLTPHDPRHFERILRLRVNKPAPELIA</sequence>
<dbReference type="AlphaFoldDB" id="C3XC65"/>
<evidence type="ECO:0000313" key="11">
    <source>
        <dbReference type="EMBL" id="EEO30791.1"/>
    </source>
</evidence>
<reference evidence="11 12" key="1">
    <citation type="submission" date="2009-02" db="EMBL/GenBank/DDBJ databases">
        <title>The Genome Sequence of Oxalobacter formigenes OXCC13.</title>
        <authorList>
            <consortium name="The Broad Institute Genome Sequencing Platform"/>
            <person name="Ward D."/>
            <person name="Young S.K."/>
            <person name="Kodira C.D."/>
            <person name="Zeng Q."/>
            <person name="Koehrsen M."/>
            <person name="Alvarado L."/>
            <person name="Berlin A."/>
            <person name="Borenstein D."/>
            <person name="Chen Z."/>
            <person name="Engels R."/>
            <person name="Freedman E."/>
            <person name="Gellesch M."/>
            <person name="Goldberg J."/>
            <person name="Griggs A."/>
            <person name="Gujja S."/>
            <person name="Heiman D."/>
            <person name="Hepburn T."/>
            <person name="Howarth C."/>
            <person name="Jen D."/>
            <person name="Larson L."/>
            <person name="Lewis B."/>
            <person name="Mehta T."/>
            <person name="Park D."/>
            <person name="Pearson M."/>
            <person name="Roberts A."/>
            <person name="Saif S."/>
            <person name="Shea T."/>
            <person name="Shenoy N."/>
            <person name="Sisk P."/>
            <person name="Stolte C."/>
            <person name="Sykes S."/>
            <person name="Walk T."/>
            <person name="White J."/>
            <person name="Yandava C."/>
            <person name="Allison M.J."/>
            <person name="Lander E."/>
            <person name="Nusbaum C."/>
            <person name="Galagan J."/>
            <person name="Birren B."/>
        </authorList>
    </citation>
    <scope>NUCLEOTIDE SEQUENCE [LARGE SCALE GENOMIC DNA]</scope>
    <source>
        <strain evidence="11 12">OXCC13</strain>
    </source>
</reference>
<dbReference type="InterPro" id="IPR050249">
    <property type="entry name" value="Pseudomonas-type_ThrB"/>
</dbReference>
<dbReference type="EC" id="2.7.1.39" evidence="8 9"/>
<evidence type="ECO:0000256" key="4">
    <source>
        <dbReference type="ARBA" id="ARBA00022741"/>
    </source>
</evidence>
<dbReference type="Gene3D" id="3.30.200.20">
    <property type="entry name" value="Phosphorylase Kinase, domain 1"/>
    <property type="match status" value="1"/>
</dbReference>
<dbReference type="GeneID" id="77134176"/>
<dbReference type="Proteomes" id="UP000005089">
    <property type="component" value="Unassembled WGS sequence"/>
</dbReference>
<dbReference type="UniPathway" id="UPA00050">
    <property type="reaction ID" value="UER00064"/>
</dbReference>
<feature type="domain" description="Aminoglycoside phosphotransferase" evidence="10">
    <location>
        <begin position="27"/>
        <end position="258"/>
    </location>
</feature>
<comment type="similarity">
    <text evidence="7 8">Belongs to the pseudomonas-type ThrB family.</text>
</comment>
<keyword evidence="2 8" id="KW-0808">Transferase</keyword>
<dbReference type="EMBL" id="GG658170">
    <property type="protein sequence ID" value="EEO30791.1"/>
    <property type="molecule type" value="Genomic_DNA"/>
</dbReference>
<dbReference type="OrthoDB" id="9777460at2"/>
<keyword evidence="3 8" id="KW-0791">Threonine biosynthesis</keyword>
<dbReference type="InterPro" id="IPR002575">
    <property type="entry name" value="Aminoglycoside_PTrfase"/>
</dbReference>
<evidence type="ECO:0000313" key="12">
    <source>
        <dbReference type="Proteomes" id="UP000005089"/>
    </source>
</evidence>
<evidence type="ECO:0000256" key="3">
    <source>
        <dbReference type="ARBA" id="ARBA00022697"/>
    </source>
</evidence>
<protein>
    <recommendedName>
        <fullName evidence="8 9">Homoserine kinase</fullName>
        <shortName evidence="8">HK</shortName>
        <shortName evidence="8">HSK</shortName>
        <ecNumber evidence="8 9">2.7.1.39</ecNumber>
    </recommendedName>
</protein>
<dbReference type="GO" id="GO:0004413">
    <property type="term" value="F:homoserine kinase activity"/>
    <property type="evidence" value="ECO:0007669"/>
    <property type="project" value="UniProtKB-UniRule"/>
</dbReference>
<keyword evidence="4 8" id="KW-0547">Nucleotide-binding</keyword>
<comment type="pathway">
    <text evidence="8">Amino-acid biosynthesis; L-threonine biosynthesis; L-threonine from L-aspartate: step 4/5.</text>
</comment>
<dbReference type="GO" id="GO:0009088">
    <property type="term" value="P:threonine biosynthetic process"/>
    <property type="evidence" value="ECO:0007669"/>
    <property type="project" value="UniProtKB-UniRule"/>
</dbReference>
<evidence type="ECO:0000256" key="8">
    <source>
        <dbReference type="HAMAP-Rule" id="MF_00301"/>
    </source>
</evidence>
<dbReference type="GO" id="GO:0005524">
    <property type="term" value="F:ATP binding"/>
    <property type="evidence" value="ECO:0007669"/>
    <property type="project" value="UniProtKB-KW"/>
</dbReference>
<keyword evidence="12" id="KW-1185">Reference proteome</keyword>
<keyword evidence="5 8" id="KW-0418">Kinase</keyword>
<dbReference type="InterPro" id="IPR005280">
    <property type="entry name" value="Homoserine_kinase_II"/>
</dbReference>
<dbReference type="eggNOG" id="COG2334">
    <property type="taxonomic scope" value="Bacteria"/>
</dbReference>
<dbReference type="PANTHER" id="PTHR21064">
    <property type="entry name" value="AMINOGLYCOSIDE PHOSPHOTRANSFERASE DOMAIN-CONTAINING PROTEIN-RELATED"/>
    <property type="match status" value="1"/>
</dbReference>
<dbReference type="PANTHER" id="PTHR21064:SF6">
    <property type="entry name" value="AMINOGLYCOSIDE PHOSPHOTRANSFERASE DOMAIN-CONTAINING PROTEIN"/>
    <property type="match status" value="1"/>
</dbReference>
<dbReference type="HOGENOM" id="CLU_053300_0_0_4"/>
<proteinExistence type="inferred from homology"/>
<evidence type="ECO:0000256" key="5">
    <source>
        <dbReference type="ARBA" id="ARBA00022777"/>
    </source>
</evidence>
<dbReference type="STRING" id="847.BRW83_0268"/>
<evidence type="ECO:0000256" key="1">
    <source>
        <dbReference type="ARBA" id="ARBA00022605"/>
    </source>
</evidence>
<accession>C3XC65</accession>
<dbReference type="CDD" id="cd05153">
    <property type="entry name" value="HomoserineK_II"/>
    <property type="match status" value="1"/>
</dbReference>
<dbReference type="SUPFAM" id="SSF56112">
    <property type="entry name" value="Protein kinase-like (PK-like)"/>
    <property type="match status" value="1"/>
</dbReference>
<dbReference type="Pfam" id="PF01636">
    <property type="entry name" value="APH"/>
    <property type="match status" value="1"/>
</dbReference>
<dbReference type="RefSeq" id="WP_005882257.1">
    <property type="nucleotide sequence ID" value="NZ_CP019430.1"/>
</dbReference>
<comment type="catalytic activity">
    <reaction evidence="8">
        <text>L-homoserine + ATP = O-phospho-L-homoserine + ADP + H(+)</text>
        <dbReference type="Rhea" id="RHEA:13985"/>
        <dbReference type="ChEBI" id="CHEBI:15378"/>
        <dbReference type="ChEBI" id="CHEBI:30616"/>
        <dbReference type="ChEBI" id="CHEBI:57476"/>
        <dbReference type="ChEBI" id="CHEBI:57590"/>
        <dbReference type="ChEBI" id="CHEBI:456216"/>
        <dbReference type="EC" id="2.7.1.39"/>
    </reaction>
</comment>
<dbReference type="Gene3D" id="3.90.1200.10">
    <property type="match status" value="1"/>
</dbReference>
<keyword evidence="6 8" id="KW-0067">ATP-binding</keyword>
<keyword evidence="1 8" id="KW-0028">Amino-acid biosynthesis</keyword>
<dbReference type="InterPro" id="IPR011009">
    <property type="entry name" value="Kinase-like_dom_sf"/>
</dbReference>
<evidence type="ECO:0000256" key="6">
    <source>
        <dbReference type="ARBA" id="ARBA00022840"/>
    </source>
</evidence>
<evidence type="ECO:0000259" key="10">
    <source>
        <dbReference type="Pfam" id="PF01636"/>
    </source>
</evidence>
<evidence type="ECO:0000256" key="2">
    <source>
        <dbReference type="ARBA" id="ARBA00022679"/>
    </source>
</evidence>
<organism evidence="11 12">
    <name type="scientific">Oxalobacter formigenes OXCC13</name>
    <dbReference type="NCBI Taxonomy" id="556269"/>
    <lineage>
        <taxon>Bacteria</taxon>
        <taxon>Pseudomonadati</taxon>
        <taxon>Pseudomonadota</taxon>
        <taxon>Betaproteobacteria</taxon>
        <taxon>Burkholderiales</taxon>
        <taxon>Oxalobacteraceae</taxon>
        <taxon>Oxalobacter</taxon>
    </lineage>
</organism>
<dbReference type="NCBIfam" id="TIGR00938">
    <property type="entry name" value="thrB_alt"/>
    <property type="match status" value="1"/>
</dbReference>
<dbReference type="NCBIfam" id="NF003558">
    <property type="entry name" value="PRK05231.1"/>
    <property type="match status" value="1"/>
</dbReference>